<dbReference type="InterPro" id="IPR036291">
    <property type="entry name" value="NAD(P)-bd_dom_sf"/>
</dbReference>
<dbReference type="VEuPathDB" id="FungiDB:C8Q69DRAFT_442694"/>
<dbReference type="STRING" id="264951.A0A443I3A0"/>
<comment type="similarity">
    <text evidence="1">Belongs to the short-chain dehydrogenases/reductases (SDR) family.</text>
</comment>
<keyword evidence="2" id="KW-0521">NADP</keyword>
<organism evidence="4 5">
    <name type="scientific">Byssochlamys spectabilis</name>
    <name type="common">Paecilomyces variotii</name>
    <dbReference type="NCBI Taxonomy" id="264951"/>
    <lineage>
        <taxon>Eukaryota</taxon>
        <taxon>Fungi</taxon>
        <taxon>Dikarya</taxon>
        <taxon>Ascomycota</taxon>
        <taxon>Pezizomycotina</taxon>
        <taxon>Eurotiomycetes</taxon>
        <taxon>Eurotiomycetidae</taxon>
        <taxon>Eurotiales</taxon>
        <taxon>Thermoascaceae</taxon>
        <taxon>Paecilomyces</taxon>
    </lineage>
</organism>
<dbReference type="Gene3D" id="3.40.50.720">
    <property type="entry name" value="NAD(P)-binding Rossmann-like Domain"/>
    <property type="match status" value="1"/>
</dbReference>
<proteinExistence type="inferred from homology"/>
<dbReference type="Proteomes" id="UP000283841">
    <property type="component" value="Unassembled WGS sequence"/>
</dbReference>
<keyword evidence="5" id="KW-1185">Reference proteome</keyword>
<dbReference type="Pfam" id="PF00106">
    <property type="entry name" value="adh_short"/>
    <property type="match status" value="1"/>
</dbReference>
<dbReference type="PANTHER" id="PTHR24320:SF152">
    <property type="entry name" value="SHORT-CHAIN DEHYDROGENASE_REDUCTASE FAMILY PROTEIN"/>
    <property type="match status" value="1"/>
</dbReference>
<dbReference type="AlphaFoldDB" id="A0A443I3A0"/>
<keyword evidence="3" id="KW-0560">Oxidoreductase</keyword>
<dbReference type="EMBL" id="RCNU01000002">
    <property type="protein sequence ID" value="RWQ98540.1"/>
    <property type="molecule type" value="Genomic_DNA"/>
</dbReference>
<evidence type="ECO:0000313" key="5">
    <source>
        <dbReference type="Proteomes" id="UP000283841"/>
    </source>
</evidence>
<sequence>MQFPMQYYTTRMPDHSCANGGIGSAIVSRILASPELSSYYGIYTVRDTSSTHLAHQVSNTAHAYEALSLDLSNLASVRAAAATINARVTAGEIPPIRALILNAGYHEMDAQRFTDDGFATVFAVNYLGNWLLTLLLLQSMDRENGRIVVLGSRAHDTSFKENARIFNDEKWKTILHDSTDPIAKGTWSTFEEDPSWMSGMRRYGASKLCAIMMMYKLPFLSLTKYFLFSPINAQRSGELQRRLSIDPVLSNVSILGVDPGTVPTNIARRSPFVIRVLMFKVIFPLIAALQAWRNPTGNNDIRTAHKSAGDVLAAALDSSPVLGERPQGLYLDGSERAEISPEAKDEKKRSMLWRDSVRYTGLKSEETMLVNWE</sequence>
<gene>
    <name evidence="4" type="ORF">C8Q69DRAFT_442694</name>
</gene>
<evidence type="ECO:0000256" key="1">
    <source>
        <dbReference type="ARBA" id="ARBA00006484"/>
    </source>
</evidence>
<evidence type="ECO:0000313" key="4">
    <source>
        <dbReference type="EMBL" id="RWQ98540.1"/>
    </source>
</evidence>
<dbReference type="PANTHER" id="PTHR24320">
    <property type="entry name" value="RETINOL DEHYDROGENASE"/>
    <property type="match status" value="1"/>
</dbReference>
<dbReference type="InterPro" id="IPR002347">
    <property type="entry name" value="SDR_fam"/>
</dbReference>
<dbReference type="SUPFAM" id="SSF51735">
    <property type="entry name" value="NAD(P)-binding Rossmann-fold domains"/>
    <property type="match status" value="1"/>
</dbReference>
<comment type="caution">
    <text evidence="4">The sequence shown here is derived from an EMBL/GenBank/DDBJ whole genome shotgun (WGS) entry which is preliminary data.</text>
</comment>
<reference evidence="4 5" key="1">
    <citation type="journal article" date="2018" name="Front. Microbiol.">
        <title>Genomic and genetic insights into a cosmopolitan fungus, Paecilomyces variotii (Eurotiales).</title>
        <authorList>
            <person name="Urquhart A.S."/>
            <person name="Mondo S.J."/>
            <person name="Makela M.R."/>
            <person name="Hane J.K."/>
            <person name="Wiebenga A."/>
            <person name="He G."/>
            <person name="Mihaltcheva S."/>
            <person name="Pangilinan J."/>
            <person name="Lipzen A."/>
            <person name="Barry K."/>
            <person name="de Vries R.P."/>
            <person name="Grigoriev I.V."/>
            <person name="Idnurm A."/>
        </authorList>
    </citation>
    <scope>NUCLEOTIDE SEQUENCE [LARGE SCALE GENOMIC DNA]</scope>
    <source>
        <strain evidence="4 5">CBS 101075</strain>
    </source>
</reference>
<protein>
    <submittedName>
        <fullName evidence="4">Putative short-chain dehydrogenase</fullName>
    </submittedName>
</protein>
<dbReference type="GeneID" id="39598143"/>
<dbReference type="GO" id="GO:0016491">
    <property type="term" value="F:oxidoreductase activity"/>
    <property type="evidence" value="ECO:0007669"/>
    <property type="project" value="UniProtKB-KW"/>
</dbReference>
<dbReference type="RefSeq" id="XP_028488185.1">
    <property type="nucleotide sequence ID" value="XM_028628866.1"/>
</dbReference>
<evidence type="ECO:0000256" key="3">
    <source>
        <dbReference type="ARBA" id="ARBA00023002"/>
    </source>
</evidence>
<accession>A0A443I3A0</accession>
<evidence type="ECO:0000256" key="2">
    <source>
        <dbReference type="ARBA" id="ARBA00022857"/>
    </source>
</evidence>
<name>A0A443I3A0_BYSSP</name>